<reference evidence="2" key="1">
    <citation type="journal article" date="2019" name="Sci. Rep.">
        <title>Draft genome of Tanacetum cinerariifolium, the natural source of mosquito coil.</title>
        <authorList>
            <person name="Yamashiro T."/>
            <person name="Shiraishi A."/>
            <person name="Satake H."/>
            <person name="Nakayama K."/>
        </authorList>
    </citation>
    <scope>NUCLEOTIDE SEQUENCE</scope>
</reference>
<proteinExistence type="predicted"/>
<organism evidence="2">
    <name type="scientific">Tanacetum cinerariifolium</name>
    <name type="common">Dalmatian daisy</name>
    <name type="synonym">Chrysanthemum cinerariifolium</name>
    <dbReference type="NCBI Taxonomy" id="118510"/>
    <lineage>
        <taxon>Eukaryota</taxon>
        <taxon>Viridiplantae</taxon>
        <taxon>Streptophyta</taxon>
        <taxon>Embryophyta</taxon>
        <taxon>Tracheophyta</taxon>
        <taxon>Spermatophyta</taxon>
        <taxon>Magnoliopsida</taxon>
        <taxon>eudicotyledons</taxon>
        <taxon>Gunneridae</taxon>
        <taxon>Pentapetalae</taxon>
        <taxon>asterids</taxon>
        <taxon>campanulids</taxon>
        <taxon>Asterales</taxon>
        <taxon>Asteraceae</taxon>
        <taxon>Asteroideae</taxon>
        <taxon>Anthemideae</taxon>
        <taxon>Anthemidinae</taxon>
        <taxon>Tanacetum</taxon>
    </lineage>
</organism>
<accession>A0A6L2LFD6</accession>
<evidence type="ECO:0000256" key="1">
    <source>
        <dbReference type="SAM" id="MobiDB-lite"/>
    </source>
</evidence>
<name>A0A6L2LFD6_TANCI</name>
<feature type="region of interest" description="Disordered" evidence="1">
    <location>
        <begin position="209"/>
        <end position="228"/>
    </location>
</feature>
<comment type="caution">
    <text evidence="2">The sequence shown here is derived from an EMBL/GenBank/DDBJ whole genome shotgun (WGS) entry which is preliminary data.</text>
</comment>
<protein>
    <submittedName>
        <fullName evidence="2">Gag-Pol polyprotein</fullName>
    </submittedName>
</protein>
<dbReference type="EMBL" id="BKCJ010004087">
    <property type="protein sequence ID" value="GEU58944.1"/>
    <property type="molecule type" value="Genomic_DNA"/>
</dbReference>
<feature type="region of interest" description="Disordered" evidence="1">
    <location>
        <begin position="303"/>
        <end position="328"/>
    </location>
</feature>
<feature type="compositionally biased region" description="Polar residues" evidence="1">
    <location>
        <begin position="214"/>
        <end position="226"/>
    </location>
</feature>
<evidence type="ECO:0000313" key="2">
    <source>
        <dbReference type="EMBL" id="GEU58944.1"/>
    </source>
</evidence>
<dbReference type="AlphaFoldDB" id="A0A6L2LFD6"/>
<sequence>MMKGYDIGIQEKKARLFNDWERFNSTEGELIESYYHRFSKLMNDFKGNKHFSEKTANQKVVDDLRVERLAKPQDPLALMAISNNPFSYPVFHLGQPSSSTYIQQPQPNNNYNPQPSFNQNYMQQPMPNPKDITDPATELHNPAKGRDDAYLQTQLLIAQKEEAGIQLQVEEFDLMDSVADNDKIEGVNANCILMANLQQASTSVPQKVDKTHDLSNPVTSNSVPTTKESKVVENDKVIAHGMFKINPFKNSREEKFVPNKPIKARVRTNPITISQPHVITKKVVNSDSNSFSFTGVDITTKIKRPQARRNTKNDKVPSASKSSHIKNKEVKVEEHPRNLLLLRIRNICYPNMFMVHRLGLFQAYDHNLKLLINFVWKSLGTVRFGNDHVAAILGFSDLLIPFTLGFEVFKASSA</sequence>
<gene>
    <name evidence="2" type="ORF">Tci_030922</name>
</gene>